<dbReference type="RefSeq" id="WP_086722510.1">
    <property type="nucleotide sequence ID" value="NZ_MUBM01000010.1"/>
</dbReference>
<comment type="caution">
    <text evidence="1">The sequence shown here is derived from an EMBL/GenBank/DDBJ whole genome shotgun (WGS) entry which is preliminary data.</text>
</comment>
<proteinExistence type="predicted"/>
<protein>
    <submittedName>
        <fullName evidence="1">Uncharacterized protein</fullName>
    </submittedName>
</protein>
<sequence length="70" mass="7478">MPHAPIVVSNPMGSGGRRVAIRGEFAGLARSDADVLEFLRRAGLPDAEALLDDPAWVTWTGGQPHHYEAA</sequence>
<gene>
    <name evidence="1" type="ORF">ABT317_19540</name>
</gene>
<keyword evidence="2" id="KW-1185">Reference proteome</keyword>
<evidence type="ECO:0000313" key="2">
    <source>
        <dbReference type="Proteomes" id="UP001458415"/>
    </source>
</evidence>
<dbReference type="EMBL" id="JBEPCU010000323">
    <property type="protein sequence ID" value="MER6979121.1"/>
    <property type="molecule type" value="Genomic_DNA"/>
</dbReference>
<accession>A0ABV1W4M9</accession>
<organism evidence="1 2">
    <name type="scientific">Streptomyces carpinensis</name>
    <dbReference type="NCBI Taxonomy" id="66369"/>
    <lineage>
        <taxon>Bacteria</taxon>
        <taxon>Bacillati</taxon>
        <taxon>Actinomycetota</taxon>
        <taxon>Actinomycetes</taxon>
        <taxon>Kitasatosporales</taxon>
        <taxon>Streptomycetaceae</taxon>
        <taxon>Streptomyces</taxon>
    </lineage>
</organism>
<dbReference type="Proteomes" id="UP001458415">
    <property type="component" value="Unassembled WGS sequence"/>
</dbReference>
<name>A0ABV1W4M9_9ACTN</name>
<reference evidence="1 2" key="1">
    <citation type="submission" date="2024-06" db="EMBL/GenBank/DDBJ databases">
        <title>The Natural Products Discovery Center: Release of the First 8490 Sequenced Strains for Exploring Actinobacteria Biosynthetic Diversity.</title>
        <authorList>
            <person name="Kalkreuter E."/>
            <person name="Kautsar S.A."/>
            <person name="Yang D."/>
            <person name="Bader C.D."/>
            <person name="Teijaro C.N."/>
            <person name="Fluegel L."/>
            <person name="Davis C.M."/>
            <person name="Simpson J.R."/>
            <person name="Lauterbach L."/>
            <person name="Steele A.D."/>
            <person name="Gui C."/>
            <person name="Meng S."/>
            <person name="Li G."/>
            <person name="Viehrig K."/>
            <person name="Ye F."/>
            <person name="Su P."/>
            <person name="Kiefer A.F."/>
            <person name="Nichols A."/>
            <person name="Cepeda A.J."/>
            <person name="Yan W."/>
            <person name="Fan B."/>
            <person name="Jiang Y."/>
            <person name="Adhikari A."/>
            <person name="Zheng C.-J."/>
            <person name="Schuster L."/>
            <person name="Cowan T.M."/>
            <person name="Smanski M.J."/>
            <person name="Chevrette M.G."/>
            <person name="De Carvalho L.P.S."/>
            <person name="Shen B."/>
        </authorList>
    </citation>
    <scope>NUCLEOTIDE SEQUENCE [LARGE SCALE GENOMIC DNA]</scope>
    <source>
        <strain evidence="1 2">NPDC000634</strain>
    </source>
</reference>
<evidence type="ECO:0000313" key="1">
    <source>
        <dbReference type="EMBL" id="MER6979121.1"/>
    </source>
</evidence>